<organism evidence="4 5">
    <name type="scientific">Pedobacter cryophilus</name>
    <dbReference type="NCBI Taxonomy" id="2571271"/>
    <lineage>
        <taxon>Bacteria</taxon>
        <taxon>Pseudomonadati</taxon>
        <taxon>Bacteroidota</taxon>
        <taxon>Sphingobacteriia</taxon>
        <taxon>Sphingobacteriales</taxon>
        <taxon>Sphingobacteriaceae</taxon>
        <taxon>Pedobacter</taxon>
    </lineage>
</organism>
<feature type="domain" description="Response regulatory" evidence="3">
    <location>
        <begin position="3"/>
        <end position="117"/>
    </location>
</feature>
<name>A0A4U1C0A0_9SPHI</name>
<dbReference type="PANTHER" id="PTHR44591:SF3">
    <property type="entry name" value="RESPONSE REGULATORY DOMAIN-CONTAINING PROTEIN"/>
    <property type="match status" value="1"/>
</dbReference>
<evidence type="ECO:0000256" key="2">
    <source>
        <dbReference type="PROSITE-ProRule" id="PRU00169"/>
    </source>
</evidence>
<dbReference type="SMART" id="SM00448">
    <property type="entry name" value="REC"/>
    <property type="match status" value="1"/>
</dbReference>
<dbReference type="InterPro" id="IPR050595">
    <property type="entry name" value="Bact_response_regulator"/>
</dbReference>
<dbReference type="AlphaFoldDB" id="A0A4U1C0A0"/>
<gene>
    <name evidence="4" type="ORF">FA046_07650</name>
</gene>
<dbReference type="InterPro" id="IPR011006">
    <property type="entry name" value="CheY-like_superfamily"/>
</dbReference>
<dbReference type="Proteomes" id="UP000308181">
    <property type="component" value="Unassembled WGS sequence"/>
</dbReference>
<comment type="caution">
    <text evidence="4">The sequence shown here is derived from an EMBL/GenBank/DDBJ whole genome shotgun (WGS) entry which is preliminary data.</text>
</comment>
<feature type="modified residue" description="4-aspartylphosphate" evidence="2">
    <location>
        <position position="52"/>
    </location>
</feature>
<sequence>MNKILIIDDEIGICLIMSKFLTKNGYETTIAESGATAFEQMQKKKFDLVLSDFRLEDTDGREILRKIKIEYPATSVIIVSGFGDPNLAAELIKMGAYDFINKPIYPNIILEAVKNALEDQQKSFPLFN</sequence>
<keyword evidence="1 2" id="KW-0597">Phosphoprotein</keyword>
<evidence type="ECO:0000313" key="4">
    <source>
        <dbReference type="EMBL" id="TKB98978.1"/>
    </source>
</evidence>
<evidence type="ECO:0000256" key="1">
    <source>
        <dbReference type="ARBA" id="ARBA00022553"/>
    </source>
</evidence>
<keyword evidence="5" id="KW-1185">Reference proteome</keyword>
<dbReference type="PANTHER" id="PTHR44591">
    <property type="entry name" value="STRESS RESPONSE REGULATOR PROTEIN 1"/>
    <property type="match status" value="1"/>
</dbReference>
<evidence type="ECO:0000259" key="3">
    <source>
        <dbReference type="PROSITE" id="PS50110"/>
    </source>
</evidence>
<proteinExistence type="predicted"/>
<evidence type="ECO:0000313" key="5">
    <source>
        <dbReference type="Proteomes" id="UP000308181"/>
    </source>
</evidence>
<dbReference type="GO" id="GO:0000160">
    <property type="term" value="P:phosphorelay signal transduction system"/>
    <property type="evidence" value="ECO:0007669"/>
    <property type="project" value="InterPro"/>
</dbReference>
<dbReference type="PROSITE" id="PS50110">
    <property type="entry name" value="RESPONSE_REGULATORY"/>
    <property type="match status" value="1"/>
</dbReference>
<dbReference type="OrthoDB" id="9789181at2"/>
<reference evidence="4 5" key="1">
    <citation type="submission" date="2019-04" db="EMBL/GenBank/DDBJ databases">
        <title>Pedobacter sp. AR-3-17 sp. nov., isolated from Arctic soil.</title>
        <authorList>
            <person name="Dahal R.H."/>
            <person name="Kim D.-U."/>
        </authorList>
    </citation>
    <scope>NUCLEOTIDE SEQUENCE [LARGE SCALE GENOMIC DNA]</scope>
    <source>
        <strain evidence="4 5">AR-3-17</strain>
    </source>
</reference>
<dbReference type="InterPro" id="IPR001789">
    <property type="entry name" value="Sig_transdc_resp-reg_receiver"/>
</dbReference>
<dbReference type="Gene3D" id="3.40.50.2300">
    <property type="match status" value="1"/>
</dbReference>
<dbReference type="Pfam" id="PF00072">
    <property type="entry name" value="Response_reg"/>
    <property type="match status" value="1"/>
</dbReference>
<protein>
    <submittedName>
        <fullName evidence="4">Response regulator</fullName>
    </submittedName>
</protein>
<dbReference type="SUPFAM" id="SSF52172">
    <property type="entry name" value="CheY-like"/>
    <property type="match status" value="1"/>
</dbReference>
<accession>A0A4U1C0A0</accession>
<dbReference type="EMBL" id="SWBP01000002">
    <property type="protein sequence ID" value="TKB98978.1"/>
    <property type="molecule type" value="Genomic_DNA"/>
</dbReference>
<dbReference type="RefSeq" id="WP_136825791.1">
    <property type="nucleotide sequence ID" value="NZ_SWBP01000002.1"/>
</dbReference>